<gene>
    <name evidence="6" type="primary">yxlF_3</name>
    <name evidence="6" type="ORF">Pan216_54280</name>
</gene>
<organism evidence="6 7">
    <name type="scientific">Kolteria novifilia</name>
    <dbReference type="NCBI Taxonomy" id="2527975"/>
    <lineage>
        <taxon>Bacteria</taxon>
        <taxon>Pseudomonadati</taxon>
        <taxon>Planctomycetota</taxon>
        <taxon>Planctomycetia</taxon>
        <taxon>Kolteriales</taxon>
        <taxon>Kolteriaceae</taxon>
        <taxon>Kolteria</taxon>
    </lineage>
</organism>
<dbReference type="Gene3D" id="3.40.50.300">
    <property type="entry name" value="P-loop containing nucleotide triphosphate hydrolases"/>
    <property type="match status" value="1"/>
</dbReference>
<keyword evidence="6" id="KW-0378">Hydrolase</keyword>
<comment type="similarity">
    <text evidence="1">Belongs to the ABC transporter superfamily.</text>
</comment>
<dbReference type="RefSeq" id="WP_419193013.1">
    <property type="nucleotide sequence ID" value="NZ_CP036279.1"/>
</dbReference>
<evidence type="ECO:0000259" key="5">
    <source>
        <dbReference type="PROSITE" id="PS50893"/>
    </source>
</evidence>
<protein>
    <submittedName>
        <fullName evidence="6">Putative ABC transporter ATP-binding protein YxlF</fullName>
        <ecNumber evidence="6">3.6.3.-</ecNumber>
    </submittedName>
</protein>
<dbReference type="PROSITE" id="PS50893">
    <property type="entry name" value="ABC_TRANSPORTER_2"/>
    <property type="match status" value="1"/>
</dbReference>
<keyword evidence="3" id="KW-0547">Nucleotide-binding</keyword>
<dbReference type="EC" id="3.6.3.-" evidence="6"/>
<dbReference type="InterPro" id="IPR027417">
    <property type="entry name" value="P-loop_NTPase"/>
</dbReference>
<evidence type="ECO:0000256" key="3">
    <source>
        <dbReference type="ARBA" id="ARBA00022741"/>
    </source>
</evidence>
<evidence type="ECO:0000313" key="6">
    <source>
        <dbReference type="EMBL" id="QDU64538.1"/>
    </source>
</evidence>
<accession>A0A518BC23</accession>
<dbReference type="InterPro" id="IPR003439">
    <property type="entry name" value="ABC_transporter-like_ATP-bd"/>
</dbReference>
<name>A0A518BC23_9BACT</name>
<dbReference type="PANTHER" id="PTHR43335">
    <property type="entry name" value="ABC TRANSPORTER, ATP-BINDING PROTEIN"/>
    <property type="match status" value="1"/>
</dbReference>
<dbReference type="GO" id="GO:0005524">
    <property type="term" value="F:ATP binding"/>
    <property type="evidence" value="ECO:0007669"/>
    <property type="project" value="UniProtKB-KW"/>
</dbReference>
<dbReference type="Proteomes" id="UP000317093">
    <property type="component" value="Chromosome"/>
</dbReference>
<keyword evidence="4 6" id="KW-0067">ATP-binding</keyword>
<reference evidence="6 7" key="1">
    <citation type="submission" date="2019-02" db="EMBL/GenBank/DDBJ databases">
        <title>Deep-cultivation of Planctomycetes and their phenomic and genomic characterization uncovers novel biology.</title>
        <authorList>
            <person name="Wiegand S."/>
            <person name="Jogler M."/>
            <person name="Boedeker C."/>
            <person name="Pinto D."/>
            <person name="Vollmers J."/>
            <person name="Rivas-Marin E."/>
            <person name="Kohn T."/>
            <person name="Peeters S.H."/>
            <person name="Heuer A."/>
            <person name="Rast P."/>
            <person name="Oberbeckmann S."/>
            <person name="Bunk B."/>
            <person name="Jeske O."/>
            <person name="Meyerdierks A."/>
            <person name="Storesund J.E."/>
            <person name="Kallscheuer N."/>
            <person name="Luecker S."/>
            <person name="Lage O.M."/>
            <person name="Pohl T."/>
            <person name="Merkel B.J."/>
            <person name="Hornburger P."/>
            <person name="Mueller R.-W."/>
            <person name="Bruemmer F."/>
            <person name="Labrenz M."/>
            <person name="Spormann A.M."/>
            <person name="Op den Camp H."/>
            <person name="Overmann J."/>
            <person name="Amann R."/>
            <person name="Jetten M.S.M."/>
            <person name="Mascher T."/>
            <person name="Medema M.H."/>
            <person name="Devos D.P."/>
            <person name="Kaster A.-K."/>
            <person name="Ovreas L."/>
            <person name="Rohde M."/>
            <person name="Galperin M.Y."/>
            <person name="Jogler C."/>
        </authorList>
    </citation>
    <scope>NUCLEOTIDE SEQUENCE [LARGE SCALE GENOMIC DNA]</scope>
    <source>
        <strain evidence="6 7">Pan216</strain>
    </source>
</reference>
<dbReference type="CDD" id="cd03230">
    <property type="entry name" value="ABC_DR_subfamily_A"/>
    <property type="match status" value="1"/>
</dbReference>
<dbReference type="AlphaFoldDB" id="A0A518BC23"/>
<evidence type="ECO:0000256" key="1">
    <source>
        <dbReference type="ARBA" id="ARBA00005417"/>
    </source>
</evidence>
<dbReference type="GO" id="GO:0016887">
    <property type="term" value="F:ATP hydrolysis activity"/>
    <property type="evidence" value="ECO:0007669"/>
    <property type="project" value="InterPro"/>
</dbReference>
<dbReference type="SUPFAM" id="SSF52540">
    <property type="entry name" value="P-loop containing nucleoside triphosphate hydrolases"/>
    <property type="match status" value="1"/>
</dbReference>
<dbReference type="KEGG" id="knv:Pan216_54280"/>
<keyword evidence="2" id="KW-0813">Transport</keyword>
<keyword evidence="7" id="KW-1185">Reference proteome</keyword>
<evidence type="ECO:0000256" key="2">
    <source>
        <dbReference type="ARBA" id="ARBA00022448"/>
    </source>
</evidence>
<dbReference type="SMART" id="SM00382">
    <property type="entry name" value="AAA"/>
    <property type="match status" value="1"/>
</dbReference>
<evidence type="ECO:0000313" key="7">
    <source>
        <dbReference type="Proteomes" id="UP000317093"/>
    </source>
</evidence>
<dbReference type="Pfam" id="PF00005">
    <property type="entry name" value="ABC_tran"/>
    <property type="match status" value="1"/>
</dbReference>
<evidence type="ECO:0000256" key="4">
    <source>
        <dbReference type="ARBA" id="ARBA00022840"/>
    </source>
</evidence>
<proteinExistence type="inferred from homology"/>
<sequence>MSDSPSMAILTESLTKIYHGTRIALSCVDLQVEPGTVLGILGPNGAGKTTLVRLLMGLHVATAGRVYLFGERMGPNAAALRRRIGYVPAQPNFPQSMTAVDYLDFVGRLGGMPRKTRRPALAKLIRAVDLQNLSGQPISRLSTGLLARLSLAASLINDPEILVWDEPSMGLDPDARRTMLELITNLASSKTLLLCSHHVSELKQVCDRAIVLHEGNLIYDGDVESLGGSANPSLVEIALVGDRKTMTAAAKMIDEFDEITRCKFAKGRMSIEIRPDVSYANVLAHVLSVLSDHQLELAELQVGGQQADGSLLELAMEEGSRGLTRAYQSVVD</sequence>
<feature type="domain" description="ABC transporter" evidence="5">
    <location>
        <begin position="9"/>
        <end position="239"/>
    </location>
</feature>
<dbReference type="InterPro" id="IPR003593">
    <property type="entry name" value="AAA+_ATPase"/>
</dbReference>
<dbReference type="EMBL" id="CP036279">
    <property type="protein sequence ID" value="QDU64538.1"/>
    <property type="molecule type" value="Genomic_DNA"/>
</dbReference>